<dbReference type="Proteomes" id="UP000010471">
    <property type="component" value="Chromosome"/>
</dbReference>
<dbReference type="OrthoDB" id="489186at2"/>
<name>K9WPW6_9CYAN</name>
<protein>
    <submittedName>
        <fullName evidence="1">Uncharacterized protein</fullName>
    </submittedName>
</protein>
<proteinExistence type="predicted"/>
<organism evidence="1 2">
    <name type="scientific">Allocoleopsis franciscana PCC 7113</name>
    <dbReference type="NCBI Taxonomy" id="1173027"/>
    <lineage>
        <taxon>Bacteria</taxon>
        <taxon>Bacillati</taxon>
        <taxon>Cyanobacteriota</taxon>
        <taxon>Cyanophyceae</taxon>
        <taxon>Coleofasciculales</taxon>
        <taxon>Coleofasciculaceae</taxon>
        <taxon>Allocoleopsis</taxon>
        <taxon>Allocoleopsis franciscana</taxon>
    </lineage>
</organism>
<evidence type="ECO:0000313" key="2">
    <source>
        <dbReference type="Proteomes" id="UP000010471"/>
    </source>
</evidence>
<reference evidence="1 2" key="1">
    <citation type="submission" date="2012-06" db="EMBL/GenBank/DDBJ databases">
        <title>Finished chromosome of genome of Microcoleus sp. PCC 7113.</title>
        <authorList>
            <consortium name="US DOE Joint Genome Institute"/>
            <person name="Gugger M."/>
            <person name="Coursin T."/>
            <person name="Rippka R."/>
            <person name="Tandeau De Marsac N."/>
            <person name="Huntemann M."/>
            <person name="Wei C.-L."/>
            <person name="Han J."/>
            <person name="Detter J.C."/>
            <person name="Han C."/>
            <person name="Tapia R."/>
            <person name="Chen A."/>
            <person name="Kyrpides N."/>
            <person name="Mavromatis K."/>
            <person name="Markowitz V."/>
            <person name="Szeto E."/>
            <person name="Ivanova N."/>
            <person name="Pagani I."/>
            <person name="Pati A."/>
            <person name="Goodwin L."/>
            <person name="Nordberg H.P."/>
            <person name="Cantor M.N."/>
            <person name="Hua S.X."/>
            <person name="Woyke T."/>
            <person name="Kerfeld C.A."/>
        </authorList>
    </citation>
    <scope>NUCLEOTIDE SEQUENCE [LARGE SCALE GENOMIC DNA]</scope>
    <source>
        <strain evidence="1 2">PCC 7113</strain>
    </source>
</reference>
<accession>K9WPW6</accession>
<dbReference type="KEGG" id="mic:Mic7113_6249"/>
<dbReference type="RefSeq" id="WP_015185967.1">
    <property type="nucleotide sequence ID" value="NC_019738.1"/>
</dbReference>
<dbReference type="eggNOG" id="ENOG502ZCXY">
    <property type="taxonomic scope" value="Bacteria"/>
</dbReference>
<sequence>MSSPWQNPLPVGEKAKNRVVVYFHSDLWIPMTCFCLNEAISLYRKAMRHDKELFVFPLGLELETQNILSHELSDLPGEFAVPDQEPNLAA</sequence>
<gene>
    <name evidence="1" type="ORF">Mic7113_6249</name>
</gene>
<dbReference type="AlphaFoldDB" id="K9WPW6"/>
<keyword evidence="2" id="KW-1185">Reference proteome</keyword>
<evidence type="ECO:0000313" key="1">
    <source>
        <dbReference type="EMBL" id="AFZ21839.1"/>
    </source>
</evidence>
<dbReference type="EMBL" id="CP003630">
    <property type="protein sequence ID" value="AFZ21839.1"/>
    <property type="molecule type" value="Genomic_DNA"/>
</dbReference>
<dbReference type="HOGENOM" id="CLU_2437544_0_0_3"/>